<dbReference type="RefSeq" id="WP_066791211.1">
    <property type="nucleotide sequence ID" value="NZ_LWQS01000103.1"/>
</dbReference>
<dbReference type="OrthoDB" id="9799639at2"/>
<keyword evidence="7" id="KW-1185">Reference proteome</keyword>
<gene>
    <name evidence="6" type="ORF">A6A03_04965</name>
</gene>
<evidence type="ECO:0000256" key="4">
    <source>
        <dbReference type="ARBA" id="ARBA00023014"/>
    </source>
</evidence>
<keyword evidence="2" id="KW-0809">Transit peptide</keyword>
<feature type="compositionally biased region" description="Basic and acidic residues" evidence="5">
    <location>
        <begin position="312"/>
        <end position="325"/>
    </location>
</feature>
<dbReference type="GO" id="GO:0051536">
    <property type="term" value="F:iron-sulfur cluster binding"/>
    <property type="evidence" value="ECO:0007669"/>
    <property type="project" value="UniProtKB-KW"/>
</dbReference>
<dbReference type="SUPFAM" id="SSF53335">
    <property type="entry name" value="S-adenosyl-L-methionine-dependent methyltransferases"/>
    <property type="match status" value="1"/>
</dbReference>
<dbReference type="InterPro" id="IPR052571">
    <property type="entry name" value="Mt_RNA_Methyltransferase"/>
</dbReference>
<keyword evidence="3" id="KW-0408">Iron</keyword>
<dbReference type="InterPro" id="IPR015324">
    <property type="entry name" value="Ribosomal_Rsm22-like"/>
</dbReference>
<dbReference type="GO" id="GO:0006412">
    <property type="term" value="P:translation"/>
    <property type="evidence" value="ECO:0007669"/>
    <property type="project" value="InterPro"/>
</dbReference>
<dbReference type="CDD" id="cd02440">
    <property type="entry name" value="AdoMet_MTases"/>
    <property type="match status" value="1"/>
</dbReference>
<evidence type="ECO:0000313" key="6">
    <source>
        <dbReference type="EMBL" id="OAN38242.1"/>
    </source>
</evidence>
<evidence type="ECO:0000256" key="2">
    <source>
        <dbReference type="ARBA" id="ARBA00022946"/>
    </source>
</evidence>
<reference evidence="6 7" key="1">
    <citation type="submission" date="2016-04" db="EMBL/GenBank/DDBJ databases">
        <title>Chloroflexus islandicus sp. nov., a thermophilic filamentous anoxygenic phototrophic bacterium from geyser Strokkur (Iceland).</title>
        <authorList>
            <person name="Gaisin V.A."/>
            <person name="Kalashnikov A.M."/>
            <person name="Sukhacheva M.V."/>
            <person name="Grouzdev D.S."/>
            <person name="Ivanov T.M."/>
            <person name="Kuznetsov B."/>
            <person name="Gorlenko V.M."/>
        </authorList>
    </citation>
    <scope>NUCLEOTIDE SEQUENCE [LARGE SCALE GENOMIC DNA]</scope>
    <source>
        <strain evidence="7">isl-2</strain>
    </source>
</reference>
<evidence type="ECO:0000256" key="5">
    <source>
        <dbReference type="SAM" id="MobiDB-lite"/>
    </source>
</evidence>
<dbReference type="GO" id="GO:0015935">
    <property type="term" value="C:small ribosomal subunit"/>
    <property type="evidence" value="ECO:0007669"/>
    <property type="project" value="TreeGrafter"/>
</dbReference>
<accession>A0A178LVI9</accession>
<evidence type="ECO:0000256" key="3">
    <source>
        <dbReference type="ARBA" id="ARBA00023004"/>
    </source>
</evidence>
<keyword evidence="1" id="KW-0479">Metal-binding</keyword>
<dbReference type="PANTHER" id="PTHR13184:SF5">
    <property type="entry name" value="METHYLTRANSFERASE-LIKE PROTEIN 17, MITOCHONDRIAL"/>
    <property type="match status" value="1"/>
</dbReference>
<sequence>MQLPASLQRALERVIATQPAAALEQTAAALSNRYREASAGSAPVITSPLEAVAYAAWRMPATYAALRAVFKRLAEAQPDFAPTRMLDVGAGSGAAIWAAAEQWPSLRRIVAIERQPAMARLGEQLAAGADLPPVMWQRSDVLALDRLPDSDLVVAGYVYGEIEPAVRVLLLSRLWKATNGALVLVEPGTPIGHATILNIRSELIKRDASIVAPCPHTSECPLAARNDWCHFGQRIARPAFQRRLKGAAAPFEDEKFAYLIAARHGVPPANGRIVRHPIIHSGRIELQVCTAQGLQHITVTRSQGEAWRRARDSAWGDGWESEHPSQDIGDSEAE</sequence>
<dbReference type="PANTHER" id="PTHR13184">
    <property type="entry name" value="37S RIBOSOMAL PROTEIN S22"/>
    <property type="match status" value="1"/>
</dbReference>
<organism evidence="6 7">
    <name type="scientific">Chloroflexus islandicus</name>
    <dbReference type="NCBI Taxonomy" id="1707952"/>
    <lineage>
        <taxon>Bacteria</taxon>
        <taxon>Bacillati</taxon>
        <taxon>Chloroflexota</taxon>
        <taxon>Chloroflexia</taxon>
        <taxon>Chloroflexales</taxon>
        <taxon>Chloroflexineae</taxon>
        <taxon>Chloroflexaceae</taxon>
        <taxon>Chloroflexus</taxon>
    </lineage>
</organism>
<dbReference type="STRING" id="1707952.A6A03_04965"/>
<evidence type="ECO:0000256" key="1">
    <source>
        <dbReference type="ARBA" id="ARBA00022723"/>
    </source>
</evidence>
<keyword evidence="4" id="KW-0411">Iron-sulfur</keyword>
<dbReference type="GO" id="GO:0046872">
    <property type="term" value="F:metal ion binding"/>
    <property type="evidence" value="ECO:0007669"/>
    <property type="project" value="UniProtKB-KW"/>
</dbReference>
<evidence type="ECO:0000313" key="7">
    <source>
        <dbReference type="Proteomes" id="UP000078287"/>
    </source>
</evidence>
<name>A0A178LVI9_9CHLR</name>
<dbReference type="GO" id="GO:0008168">
    <property type="term" value="F:methyltransferase activity"/>
    <property type="evidence" value="ECO:0007669"/>
    <property type="project" value="InterPro"/>
</dbReference>
<proteinExistence type="predicted"/>
<protein>
    <submittedName>
        <fullName evidence="6">Ribosomal small subunit Rsm22</fullName>
    </submittedName>
</protein>
<dbReference type="GO" id="GO:0003735">
    <property type="term" value="F:structural constituent of ribosome"/>
    <property type="evidence" value="ECO:0007669"/>
    <property type="project" value="TreeGrafter"/>
</dbReference>
<dbReference type="EMBL" id="LWQS01000103">
    <property type="protein sequence ID" value="OAN38242.1"/>
    <property type="molecule type" value="Genomic_DNA"/>
</dbReference>
<dbReference type="AlphaFoldDB" id="A0A178LVI9"/>
<dbReference type="Proteomes" id="UP000078287">
    <property type="component" value="Unassembled WGS sequence"/>
</dbReference>
<dbReference type="Gene3D" id="3.40.50.150">
    <property type="entry name" value="Vaccinia Virus protein VP39"/>
    <property type="match status" value="1"/>
</dbReference>
<dbReference type="Pfam" id="PF09243">
    <property type="entry name" value="Rsm22"/>
    <property type="match status" value="1"/>
</dbReference>
<feature type="region of interest" description="Disordered" evidence="5">
    <location>
        <begin position="312"/>
        <end position="334"/>
    </location>
</feature>
<comment type="caution">
    <text evidence="6">The sequence shown here is derived from an EMBL/GenBank/DDBJ whole genome shotgun (WGS) entry which is preliminary data.</text>
</comment>
<dbReference type="InterPro" id="IPR029063">
    <property type="entry name" value="SAM-dependent_MTases_sf"/>
</dbReference>